<comment type="caution">
    <text evidence="1">The sequence shown here is derived from an EMBL/GenBank/DDBJ whole genome shotgun (WGS) entry which is preliminary data.</text>
</comment>
<evidence type="ECO:0000313" key="2">
    <source>
        <dbReference type="Proteomes" id="UP001217838"/>
    </source>
</evidence>
<dbReference type="EMBL" id="JAQNDN010000010">
    <property type="protein sequence ID" value="MDC0669737.1"/>
    <property type="molecule type" value="Genomic_DNA"/>
</dbReference>
<name>A0ABT5B6L0_9BACT</name>
<gene>
    <name evidence="1" type="ORF">POL58_18430</name>
</gene>
<evidence type="ECO:0000313" key="1">
    <source>
        <dbReference type="EMBL" id="MDC0669737.1"/>
    </source>
</evidence>
<dbReference type="RefSeq" id="WP_271999532.1">
    <property type="nucleotide sequence ID" value="NZ_JAQNDN010000010.1"/>
</dbReference>
<proteinExistence type="predicted"/>
<sequence length="54" mass="5804">MQKNITDTTTRDDNELTLVDLDDLRVAFGGEADGSGSPTVIEAAPGKTYMCPSW</sequence>
<reference evidence="1 2" key="1">
    <citation type="submission" date="2022-11" db="EMBL/GenBank/DDBJ databases">
        <title>Minimal conservation of predation-associated metabolite biosynthetic gene clusters underscores biosynthetic potential of Myxococcota including descriptions for ten novel species: Archangium lansinium sp. nov., Myxococcus landrumus sp. nov., Nannocystis bai.</title>
        <authorList>
            <person name="Ahearne A."/>
            <person name="Stevens C."/>
            <person name="Dowd S."/>
        </authorList>
    </citation>
    <scope>NUCLEOTIDE SEQUENCE [LARGE SCALE GENOMIC DNA]</scope>
    <source>
        <strain evidence="1 2">NCELM</strain>
    </source>
</reference>
<accession>A0ABT5B6L0</accession>
<protein>
    <submittedName>
        <fullName evidence="1">Uncharacterized protein</fullName>
    </submittedName>
</protein>
<organism evidence="1 2">
    <name type="scientific">Nannocystis radixulma</name>
    <dbReference type="NCBI Taxonomy" id="2995305"/>
    <lineage>
        <taxon>Bacteria</taxon>
        <taxon>Pseudomonadati</taxon>
        <taxon>Myxococcota</taxon>
        <taxon>Polyangia</taxon>
        <taxon>Nannocystales</taxon>
        <taxon>Nannocystaceae</taxon>
        <taxon>Nannocystis</taxon>
    </lineage>
</organism>
<dbReference type="Proteomes" id="UP001217838">
    <property type="component" value="Unassembled WGS sequence"/>
</dbReference>
<keyword evidence="2" id="KW-1185">Reference proteome</keyword>